<dbReference type="EMBL" id="MAGO01000005">
    <property type="protein sequence ID" value="OCC15366.1"/>
    <property type="molecule type" value="Genomic_DNA"/>
</dbReference>
<feature type="coiled-coil region" evidence="1">
    <location>
        <begin position="128"/>
        <end position="166"/>
    </location>
</feature>
<accession>A0A1B9F616</accession>
<dbReference type="RefSeq" id="WP_067617335.1">
    <property type="nucleotide sequence ID" value="NZ_MAGO01000005.1"/>
</dbReference>
<evidence type="ECO:0000313" key="2">
    <source>
        <dbReference type="EMBL" id="OCC15366.1"/>
    </source>
</evidence>
<sequence length="205" mass="24056">MRFQSKIIHFRLSKAFRILVCAVLCILTLSGFKAPSPEKIKQDLKKELEKIKELSPRAKMRKVWLTNLNLAKEVRKKALYESAEGFAPKLFKEGEYLLNLSYEYAKKGEYRKAEYLARKAKDAFDKALEAAKENRAQEIKKREEAYKKIKKRIEELEKSRDKNRVKELSLQAILLNQALKAEDLEEFDKLKRSIEKRLSAFKKAD</sequence>
<keyword evidence="1" id="KW-0175">Coiled coil</keyword>
<keyword evidence="3" id="KW-1185">Reference proteome</keyword>
<dbReference type="AlphaFoldDB" id="A0A1B9F616"/>
<gene>
    <name evidence="2" type="ORF">DBT_1113</name>
</gene>
<proteinExistence type="predicted"/>
<dbReference type="STRING" id="1156395.DBT_1113"/>
<evidence type="ECO:0000313" key="3">
    <source>
        <dbReference type="Proteomes" id="UP000093080"/>
    </source>
</evidence>
<reference evidence="2 3" key="1">
    <citation type="submission" date="2016-06" db="EMBL/GenBank/DDBJ databases">
        <title>Respiratory ammonification of nitrate coupled to the oxidation of elemental sulfur in deep-sea autotrophic thermophilic bacteria.</title>
        <authorList>
            <person name="Slobodkina G.B."/>
            <person name="Mardanov A.V."/>
            <person name="Ravin N.V."/>
            <person name="Frolova A.A."/>
            <person name="Viryasiv M.B."/>
            <person name="Chernyh N.A."/>
            <person name="Bonch-Osmolovskaya E.A."/>
            <person name="Slobodkin A.I."/>
        </authorList>
    </citation>
    <scope>NUCLEOTIDE SEQUENCE [LARGE SCALE GENOMIC DNA]</scope>
    <source>
        <strain evidence="2 3">S69</strain>
    </source>
</reference>
<name>A0A1B9F616_9BACT</name>
<dbReference type="Proteomes" id="UP000093080">
    <property type="component" value="Unassembled WGS sequence"/>
</dbReference>
<protein>
    <recommendedName>
        <fullName evidence="4">DUF4398 domain-containing protein</fullName>
    </recommendedName>
</protein>
<comment type="caution">
    <text evidence="2">The sequence shown here is derived from an EMBL/GenBank/DDBJ whole genome shotgun (WGS) entry which is preliminary data.</text>
</comment>
<organism evidence="2 3">
    <name type="scientific">Dissulfuribacter thermophilus</name>
    <dbReference type="NCBI Taxonomy" id="1156395"/>
    <lineage>
        <taxon>Bacteria</taxon>
        <taxon>Pseudomonadati</taxon>
        <taxon>Thermodesulfobacteriota</taxon>
        <taxon>Dissulfuribacteria</taxon>
        <taxon>Dissulfuribacterales</taxon>
        <taxon>Dissulfuribacteraceae</taxon>
        <taxon>Dissulfuribacter</taxon>
    </lineage>
</organism>
<evidence type="ECO:0008006" key="4">
    <source>
        <dbReference type="Google" id="ProtNLM"/>
    </source>
</evidence>
<evidence type="ECO:0000256" key="1">
    <source>
        <dbReference type="SAM" id="Coils"/>
    </source>
</evidence>